<evidence type="ECO:0000313" key="6">
    <source>
        <dbReference type="Proteomes" id="UP000233534"/>
    </source>
</evidence>
<evidence type="ECO:0000256" key="3">
    <source>
        <dbReference type="SAM" id="SignalP"/>
    </source>
</evidence>
<proteinExistence type="predicted"/>
<dbReference type="Gene3D" id="2.60.40.1240">
    <property type="match status" value="1"/>
</dbReference>
<evidence type="ECO:0000256" key="2">
    <source>
        <dbReference type="SAM" id="MobiDB-lite"/>
    </source>
</evidence>
<organism evidence="5 6">
    <name type="scientific">Acetivibrio saccincola</name>
    <dbReference type="NCBI Taxonomy" id="1677857"/>
    <lineage>
        <taxon>Bacteria</taxon>
        <taxon>Bacillati</taxon>
        <taxon>Bacillota</taxon>
        <taxon>Clostridia</taxon>
        <taxon>Eubacteriales</taxon>
        <taxon>Oscillospiraceae</taxon>
        <taxon>Acetivibrio</taxon>
    </lineage>
</organism>
<evidence type="ECO:0000313" key="5">
    <source>
        <dbReference type="EMBL" id="AUG56873.1"/>
    </source>
</evidence>
<dbReference type="Pfam" id="PF11611">
    <property type="entry name" value="DUF4352"/>
    <property type="match status" value="1"/>
</dbReference>
<feature type="chain" id="PRO_5039509579" evidence="3">
    <location>
        <begin position="20"/>
        <end position="182"/>
    </location>
</feature>
<keyword evidence="6" id="KW-1185">Reference proteome</keyword>
<feature type="compositionally biased region" description="Low complexity" evidence="2">
    <location>
        <begin position="34"/>
        <end position="48"/>
    </location>
</feature>
<feature type="region of interest" description="Disordered" evidence="2">
    <location>
        <begin position="27"/>
        <end position="51"/>
    </location>
</feature>
<accession>A0A2K9EG44</accession>
<evidence type="ECO:0000259" key="4">
    <source>
        <dbReference type="Pfam" id="PF11611"/>
    </source>
</evidence>
<feature type="domain" description="DUF4352" evidence="4">
    <location>
        <begin position="58"/>
        <end position="174"/>
    </location>
</feature>
<dbReference type="AlphaFoldDB" id="A0A2K9EG44"/>
<dbReference type="EMBL" id="CP025197">
    <property type="protein sequence ID" value="AUG56873.1"/>
    <property type="molecule type" value="Genomic_DNA"/>
</dbReference>
<dbReference type="Proteomes" id="UP000233534">
    <property type="component" value="Chromosome"/>
</dbReference>
<feature type="signal peptide" evidence="3">
    <location>
        <begin position="1"/>
        <end position="19"/>
    </location>
</feature>
<sequence length="182" mass="19985">MKKLFMLFLICFCFSFLFGGCETVTPEKVEPTANTTGESSTETNEGTGVDAPQTEVFDIGDVIEAKDMHYTVNSVREAPGEDFIKPKEGSIWYVVDVTIENKGQETFHSSSLMMFKLFDSEGYSYSVTLGPDTTGSVDGEVPPGRKLRGEIAFEIPQDSEGLELQIDPSLFGSGVIIVKLDR</sequence>
<dbReference type="InterPro" id="IPR029050">
    <property type="entry name" value="Immunoprotect_excell_Ig-like"/>
</dbReference>
<evidence type="ECO:0000256" key="1">
    <source>
        <dbReference type="ARBA" id="ARBA00022729"/>
    </source>
</evidence>
<dbReference type="PROSITE" id="PS51257">
    <property type="entry name" value="PROKAR_LIPOPROTEIN"/>
    <property type="match status" value="1"/>
</dbReference>
<keyword evidence="1 3" id="KW-0732">Signal</keyword>
<dbReference type="InterPro" id="IPR029051">
    <property type="entry name" value="DUF4352"/>
</dbReference>
<gene>
    <name evidence="5" type="ORF">HVS_04680</name>
</gene>
<dbReference type="RefSeq" id="WP_101299686.1">
    <property type="nucleotide sequence ID" value="NZ_CP025197.1"/>
</dbReference>
<reference evidence="5 6" key="1">
    <citation type="submission" date="2017-12" db="EMBL/GenBank/DDBJ databases">
        <title>Complete genome sequence of Herbivorax saccincola GGR1, a novel Cellulosome-producing hydrolytic bacterium in a thermophilic biogas plant, established by Illumina and Nanopore MinION sequencing.</title>
        <authorList>
            <person name="Pechtl A."/>
            <person name="Ruckert C."/>
            <person name="Koeck D.E."/>
            <person name="Maus I."/>
            <person name="Winkler A."/>
            <person name="Kalinowski J."/>
            <person name="Puhler A."/>
            <person name="Schwarz W.W."/>
            <person name="Zverlov V.V."/>
            <person name="Schluter A."/>
            <person name="Liebl W."/>
        </authorList>
    </citation>
    <scope>NUCLEOTIDE SEQUENCE [LARGE SCALE GENOMIC DNA]</scope>
    <source>
        <strain evidence="6">SR1</strain>
    </source>
</reference>
<name>A0A2K9EG44_9FIRM</name>
<protein>
    <submittedName>
        <fullName evidence="5">Telomeric repeat-binding factor 2</fullName>
    </submittedName>
</protein>
<dbReference type="KEGG" id="hsc:HVS_04680"/>